<dbReference type="RefSeq" id="WP_301573798.1">
    <property type="nucleotide sequence ID" value="NZ_JAPWIE010000008.1"/>
</dbReference>
<dbReference type="Pfam" id="PF05423">
    <property type="entry name" value="Mycobact_memb"/>
    <property type="match status" value="1"/>
</dbReference>
<keyword evidence="9" id="KW-1185">Reference proteome</keyword>
<evidence type="ECO:0000256" key="6">
    <source>
        <dbReference type="ARBA" id="ARBA00023136"/>
    </source>
</evidence>
<gene>
    <name evidence="8" type="ORF">O4213_24385</name>
</gene>
<dbReference type="Gene3D" id="2.60.40.2880">
    <property type="entry name" value="MmpS1-5, C-terminal soluble domain"/>
    <property type="match status" value="1"/>
</dbReference>
<name>A0ABT4N1L1_GORRU</name>
<accession>A0ABT4N1L1</accession>
<organism evidence="8 9">
    <name type="scientific">Gordonia rubripertincta</name>
    <name type="common">Rhodococcus corallinus</name>
    <dbReference type="NCBI Taxonomy" id="36822"/>
    <lineage>
        <taxon>Bacteria</taxon>
        <taxon>Bacillati</taxon>
        <taxon>Actinomycetota</taxon>
        <taxon>Actinomycetes</taxon>
        <taxon>Mycobacteriales</taxon>
        <taxon>Gordoniaceae</taxon>
        <taxon>Gordonia</taxon>
    </lineage>
</organism>
<dbReference type="Proteomes" id="UP001067235">
    <property type="component" value="Unassembled WGS sequence"/>
</dbReference>
<evidence type="ECO:0000313" key="9">
    <source>
        <dbReference type="Proteomes" id="UP001067235"/>
    </source>
</evidence>
<proteinExistence type="inferred from homology"/>
<keyword evidence="6 7" id="KW-0472">Membrane</keyword>
<keyword evidence="3" id="KW-1003">Cell membrane</keyword>
<keyword evidence="5 7" id="KW-1133">Transmembrane helix</keyword>
<evidence type="ECO:0000256" key="5">
    <source>
        <dbReference type="ARBA" id="ARBA00022989"/>
    </source>
</evidence>
<evidence type="ECO:0000313" key="8">
    <source>
        <dbReference type="EMBL" id="MCZ4553148.1"/>
    </source>
</evidence>
<evidence type="ECO:0000256" key="7">
    <source>
        <dbReference type="SAM" id="Phobius"/>
    </source>
</evidence>
<evidence type="ECO:0000256" key="3">
    <source>
        <dbReference type="ARBA" id="ARBA00022475"/>
    </source>
</evidence>
<evidence type="ECO:0000256" key="2">
    <source>
        <dbReference type="ARBA" id="ARBA00007531"/>
    </source>
</evidence>
<evidence type="ECO:0000256" key="1">
    <source>
        <dbReference type="ARBA" id="ARBA00004236"/>
    </source>
</evidence>
<protein>
    <submittedName>
        <fullName evidence="8">MmpS family transport accessory protein</fullName>
    </submittedName>
</protein>
<sequence length="138" mass="14433">MLARAWIPISIVCVLLAAGTSIGALRIREIPDRAIGHSPPLNAVAAPREKAITYTVGGEADTIATISQLLPGGHVEEHQVRLPWTRTVRTRELTTSVGVTAQTAGSQVTCAIDVNGIERDNKTATGSAATIQCTVPVA</sequence>
<dbReference type="InterPro" id="IPR008693">
    <property type="entry name" value="MmpS"/>
</dbReference>
<comment type="similarity">
    <text evidence="2">Belongs to the MmpS family.</text>
</comment>
<evidence type="ECO:0000256" key="4">
    <source>
        <dbReference type="ARBA" id="ARBA00022692"/>
    </source>
</evidence>
<dbReference type="InterPro" id="IPR038468">
    <property type="entry name" value="MmpS_C"/>
</dbReference>
<comment type="subcellular location">
    <subcellularLocation>
        <location evidence="1">Cell membrane</location>
    </subcellularLocation>
</comment>
<reference evidence="8" key="1">
    <citation type="submission" date="2022-12" db="EMBL/GenBank/DDBJ databases">
        <authorList>
            <person name="Krivoruchko A.V."/>
            <person name="Elkin A."/>
        </authorList>
    </citation>
    <scope>NUCLEOTIDE SEQUENCE</scope>
    <source>
        <strain evidence="8">IEGM 1388</strain>
    </source>
</reference>
<comment type="caution">
    <text evidence="8">The sequence shown here is derived from an EMBL/GenBank/DDBJ whole genome shotgun (WGS) entry which is preliminary data.</text>
</comment>
<dbReference type="EMBL" id="JAPWIE010000008">
    <property type="protein sequence ID" value="MCZ4553148.1"/>
    <property type="molecule type" value="Genomic_DNA"/>
</dbReference>
<feature type="transmembrane region" description="Helical" evidence="7">
    <location>
        <begin position="6"/>
        <end position="25"/>
    </location>
</feature>
<keyword evidence="4 7" id="KW-0812">Transmembrane</keyword>